<protein>
    <submittedName>
        <fullName evidence="2">Nucleotide-binding universal stress UspA family protein</fullName>
    </submittedName>
</protein>
<keyword evidence="3" id="KW-1185">Reference proteome</keyword>
<dbReference type="Pfam" id="PF00582">
    <property type="entry name" value="Usp"/>
    <property type="match status" value="1"/>
</dbReference>
<dbReference type="CDD" id="cd00293">
    <property type="entry name" value="USP-like"/>
    <property type="match status" value="1"/>
</dbReference>
<reference evidence="2 3" key="1">
    <citation type="submission" date="2020-08" db="EMBL/GenBank/DDBJ databases">
        <title>Sequencing the genomes of 1000 actinobacteria strains.</title>
        <authorList>
            <person name="Klenk H.-P."/>
        </authorList>
    </citation>
    <scope>NUCLEOTIDE SEQUENCE [LARGE SCALE GENOMIC DNA]</scope>
    <source>
        <strain evidence="2 3">DSM 20146</strain>
    </source>
</reference>
<dbReference type="SUPFAM" id="SSF52402">
    <property type="entry name" value="Adenine nucleotide alpha hydrolases-like"/>
    <property type="match status" value="1"/>
</dbReference>
<comment type="caution">
    <text evidence="2">The sequence shown here is derived from an EMBL/GenBank/DDBJ whole genome shotgun (WGS) entry which is preliminary data.</text>
</comment>
<sequence length="166" mass="16829">MTSASAAGPVVVGVHAGQHRVVVQEAAALAEELGRALLCAMVAADSYLEEWDPADGRDQGSLHPAGMDSDDHAIALALAGSVGDALGADAPEWTLRVLAGDPRHALARLATEVDARLIVVGAHPHGFGHAVEGLLSGSVATRLAHDQQRPVVVIPVPAGGADDLLG</sequence>
<dbReference type="RefSeq" id="WP_021761356.1">
    <property type="nucleotide sequence ID" value="NZ_JACHVP010000001.1"/>
</dbReference>
<accession>A0A7W4YHP8</accession>
<dbReference type="InterPro" id="IPR014729">
    <property type="entry name" value="Rossmann-like_a/b/a_fold"/>
</dbReference>
<dbReference type="Gene3D" id="3.40.50.620">
    <property type="entry name" value="HUPs"/>
    <property type="match status" value="1"/>
</dbReference>
<evidence type="ECO:0000313" key="3">
    <source>
        <dbReference type="Proteomes" id="UP000538196"/>
    </source>
</evidence>
<organism evidence="2 3">
    <name type="scientific">Leifsonia aquatica</name>
    <name type="common">Corynebacterium aquaticum</name>
    <dbReference type="NCBI Taxonomy" id="144185"/>
    <lineage>
        <taxon>Bacteria</taxon>
        <taxon>Bacillati</taxon>
        <taxon>Actinomycetota</taxon>
        <taxon>Actinomycetes</taxon>
        <taxon>Micrococcales</taxon>
        <taxon>Microbacteriaceae</taxon>
        <taxon>Leifsonia</taxon>
    </lineage>
</organism>
<dbReference type="AlphaFoldDB" id="A0A7W4YHP8"/>
<gene>
    <name evidence="2" type="ORF">FHX33_001175</name>
</gene>
<dbReference type="Proteomes" id="UP000538196">
    <property type="component" value="Unassembled WGS sequence"/>
</dbReference>
<name>A0A7W4YHP8_LEIAQ</name>
<proteinExistence type="predicted"/>
<evidence type="ECO:0000313" key="2">
    <source>
        <dbReference type="EMBL" id="MBB2966443.1"/>
    </source>
</evidence>
<dbReference type="InterPro" id="IPR006016">
    <property type="entry name" value="UspA"/>
</dbReference>
<evidence type="ECO:0000259" key="1">
    <source>
        <dbReference type="Pfam" id="PF00582"/>
    </source>
</evidence>
<dbReference type="EMBL" id="JACHVP010000001">
    <property type="protein sequence ID" value="MBB2966443.1"/>
    <property type="molecule type" value="Genomic_DNA"/>
</dbReference>
<feature type="domain" description="UspA" evidence="1">
    <location>
        <begin position="10"/>
        <end position="155"/>
    </location>
</feature>